<evidence type="ECO:0000313" key="2">
    <source>
        <dbReference type="EMBL" id="SEH64622.1"/>
    </source>
</evidence>
<feature type="chain" id="PRO_5011616535" evidence="1">
    <location>
        <begin position="19"/>
        <end position="127"/>
    </location>
</feature>
<dbReference type="OrthoDB" id="9790557at2"/>
<accession>A0A1H6JQ95</accession>
<dbReference type="Proteomes" id="UP000198988">
    <property type="component" value="Unassembled WGS sequence"/>
</dbReference>
<sequence length="127" mass="14506">MKRLLIVFLALTVTSVFAYGVDKHINLGDRATELKNEGKSRGIHPSLSEIRKMHPEFLLHKRDKTVHQGIRTRRNSLKECVDCHSTTKNDEYVPINAPEQFCSTCHQKVGTSLDCFSCHRTTPKEDL</sequence>
<keyword evidence="1" id="KW-0732">Signal</keyword>
<proteinExistence type="predicted"/>
<evidence type="ECO:0000313" key="3">
    <source>
        <dbReference type="Proteomes" id="UP000198988"/>
    </source>
</evidence>
<evidence type="ECO:0000256" key="1">
    <source>
        <dbReference type="SAM" id="SignalP"/>
    </source>
</evidence>
<dbReference type="SUPFAM" id="SSF48695">
    <property type="entry name" value="Multiheme cytochromes"/>
    <property type="match status" value="1"/>
</dbReference>
<dbReference type="AlphaFoldDB" id="A0A1H6JQ95"/>
<reference evidence="3" key="1">
    <citation type="submission" date="2016-06" db="EMBL/GenBank/DDBJ databases">
        <authorList>
            <person name="Petersen J."/>
            <person name="Sayavedra L."/>
        </authorList>
    </citation>
    <scope>NUCLEOTIDE SEQUENCE [LARGE SCALE GENOMIC DNA]</scope>
    <source>
        <strain evidence="3">BazSymA</strain>
    </source>
</reference>
<dbReference type="RefSeq" id="WP_090714870.1">
    <property type="nucleotide sequence ID" value="NZ_CDSC02000070.1"/>
</dbReference>
<feature type="signal peptide" evidence="1">
    <location>
        <begin position="1"/>
        <end position="18"/>
    </location>
</feature>
<protein>
    <submittedName>
        <fullName evidence="2">[similarity to] sulfur oxidation protein DsrJ</fullName>
    </submittedName>
</protein>
<dbReference type="InterPro" id="IPR036280">
    <property type="entry name" value="Multihaem_cyt_sf"/>
</dbReference>
<name>A0A1H6JQ95_9GAMM</name>
<dbReference type="Gene3D" id="3.90.10.10">
    <property type="entry name" value="Cytochrome C3"/>
    <property type="match status" value="1"/>
</dbReference>
<dbReference type="EMBL" id="CDSC02000070">
    <property type="protein sequence ID" value="SEH64622.1"/>
    <property type="molecule type" value="Genomic_DNA"/>
</dbReference>
<organism evidence="2 3">
    <name type="scientific">Bathymodiolus azoricus thioautotrophic gill symbiont</name>
    <dbReference type="NCBI Taxonomy" id="235205"/>
    <lineage>
        <taxon>Bacteria</taxon>
        <taxon>Pseudomonadati</taxon>
        <taxon>Pseudomonadota</taxon>
        <taxon>Gammaproteobacteria</taxon>
        <taxon>sulfur-oxidizing symbionts</taxon>
    </lineage>
</organism>
<gene>
    <name evidence="2" type="ORF">BAZSYMA_ORF25_GLIMMER3</name>
</gene>